<accession>A0A6M3KSF1</accession>
<dbReference type="AlphaFoldDB" id="A0A6M3KSF1"/>
<feature type="compositionally biased region" description="Basic and acidic residues" evidence="1">
    <location>
        <begin position="269"/>
        <end position="281"/>
    </location>
</feature>
<evidence type="ECO:0000256" key="1">
    <source>
        <dbReference type="SAM" id="MobiDB-lite"/>
    </source>
</evidence>
<feature type="compositionally biased region" description="Polar residues" evidence="1">
    <location>
        <begin position="282"/>
        <end position="300"/>
    </location>
</feature>
<name>A0A6M3KSF1_9ZZZZ</name>
<gene>
    <name evidence="2" type="ORF">MM415B02304_0008</name>
</gene>
<feature type="region of interest" description="Disordered" evidence="1">
    <location>
        <begin position="269"/>
        <end position="300"/>
    </location>
</feature>
<dbReference type="EMBL" id="MT142546">
    <property type="protein sequence ID" value="QJA84989.1"/>
    <property type="molecule type" value="Genomic_DNA"/>
</dbReference>
<feature type="compositionally biased region" description="Basic and acidic residues" evidence="1">
    <location>
        <begin position="1"/>
        <end position="15"/>
    </location>
</feature>
<organism evidence="2">
    <name type="scientific">viral metagenome</name>
    <dbReference type="NCBI Taxonomy" id="1070528"/>
    <lineage>
        <taxon>unclassified sequences</taxon>
        <taxon>metagenomes</taxon>
        <taxon>organismal metagenomes</taxon>
    </lineage>
</organism>
<evidence type="ECO:0000313" key="2">
    <source>
        <dbReference type="EMBL" id="QJA84989.1"/>
    </source>
</evidence>
<reference evidence="2" key="1">
    <citation type="submission" date="2020-03" db="EMBL/GenBank/DDBJ databases">
        <title>The deep terrestrial virosphere.</title>
        <authorList>
            <person name="Holmfeldt K."/>
            <person name="Nilsson E."/>
            <person name="Simone D."/>
            <person name="Lopez-Fernandez M."/>
            <person name="Wu X."/>
            <person name="de Brujin I."/>
            <person name="Lundin D."/>
            <person name="Andersson A."/>
            <person name="Bertilsson S."/>
            <person name="Dopson M."/>
        </authorList>
    </citation>
    <scope>NUCLEOTIDE SEQUENCE</scope>
    <source>
        <strain evidence="2">MM415B02304</strain>
    </source>
</reference>
<feature type="region of interest" description="Disordered" evidence="1">
    <location>
        <begin position="1"/>
        <end position="55"/>
    </location>
</feature>
<sequence>MSLPKQVEEAGKRADAIAAEMTKGDNPGKPAENATPPETPETTTEQVSETVESVEEQLKAAQHKYNVLKGKYDSEIVAIKDDVNLLNRLKGENKALKDQNRQLVAAKSKLSTEIDDLKKKAEQKTPAASAEPTGDLSTHLTKEELDHLEGEELGGKTLEIFKKLIRATAGTNTKTLEERINKIDSRVDSVDQRVTQTSHKTWEQQLKDAIPDFAAINSDQRFIDWLRHSLSPLTTQTRADALQAAINAQDLQTLKVGIDEFKKEAGLVKPKKQEPKPKVRDLNSQIEPGESVSSTPTPISTGKTYKIAEVRKFYSDFSKGKWRGREAEAKAIDNDIVLAQQEGRIT</sequence>
<protein>
    <submittedName>
        <fullName evidence="2">Uncharacterized protein</fullName>
    </submittedName>
</protein>
<proteinExistence type="predicted"/>
<feature type="compositionally biased region" description="Low complexity" evidence="1">
    <location>
        <begin position="40"/>
        <end position="51"/>
    </location>
</feature>
<feature type="region of interest" description="Disordered" evidence="1">
    <location>
        <begin position="116"/>
        <end position="139"/>
    </location>
</feature>